<feature type="transmembrane region" description="Helical" evidence="1">
    <location>
        <begin position="90"/>
        <end position="112"/>
    </location>
</feature>
<keyword evidence="1" id="KW-0472">Membrane</keyword>
<feature type="transmembrane region" description="Helical" evidence="1">
    <location>
        <begin position="49"/>
        <end position="70"/>
    </location>
</feature>
<keyword evidence="1" id="KW-0812">Transmembrane</keyword>
<dbReference type="EMBL" id="JAGKQM010000014">
    <property type="protein sequence ID" value="KAH0883351.1"/>
    <property type="molecule type" value="Genomic_DNA"/>
</dbReference>
<evidence type="ECO:0000256" key="1">
    <source>
        <dbReference type="SAM" id="Phobius"/>
    </source>
</evidence>
<accession>A0ABQ7ZSY5</accession>
<keyword evidence="1" id="KW-1133">Transmembrane helix</keyword>
<dbReference type="Proteomes" id="UP000824890">
    <property type="component" value="Unassembled WGS sequence"/>
</dbReference>
<protein>
    <submittedName>
        <fullName evidence="2">Uncharacterized protein</fullName>
    </submittedName>
</protein>
<proteinExistence type="predicted"/>
<comment type="caution">
    <text evidence="2">The sequence shown here is derived from an EMBL/GenBank/DDBJ whole genome shotgun (WGS) entry which is preliminary data.</text>
</comment>
<feature type="non-terminal residue" evidence="2">
    <location>
        <position position="1"/>
    </location>
</feature>
<keyword evidence="3" id="KW-1185">Reference proteome</keyword>
<sequence>ELHLFGLGQSLVVFEVVFLVVCLPLILPSRLGFQDMVFGDLTSIARGRLHNLMISFCLPFHLCSLISLQLSSIWKIVSGLKSGLMFLGSWLLFSLTHSLGALVTSIQSFVVLHRHRRLVYACLVCEL</sequence>
<reference evidence="2 3" key="1">
    <citation type="submission" date="2021-05" db="EMBL/GenBank/DDBJ databases">
        <title>Genome Assembly of Synthetic Allotetraploid Brassica napus Reveals Homoeologous Exchanges between Subgenomes.</title>
        <authorList>
            <person name="Davis J.T."/>
        </authorList>
    </citation>
    <scope>NUCLEOTIDE SEQUENCE [LARGE SCALE GENOMIC DNA]</scope>
    <source>
        <strain evidence="3">cv. Da-Ae</strain>
        <tissue evidence="2">Seedling</tissue>
    </source>
</reference>
<feature type="transmembrane region" description="Helical" evidence="1">
    <location>
        <begin position="6"/>
        <end position="28"/>
    </location>
</feature>
<evidence type="ECO:0000313" key="3">
    <source>
        <dbReference type="Proteomes" id="UP000824890"/>
    </source>
</evidence>
<gene>
    <name evidence="2" type="ORF">HID58_059447</name>
</gene>
<evidence type="ECO:0000313" key="2">
    <source>
        <dbReference type="EMBL" id="KAH0883351.1"/>
    </source>
</evidence>
<organism evidence="2 3">
    <name type="scientific">Brassica napus</name>
    <name type="common">Rape</name>
    <dbReference type="NCBI Taxonomy" id="3708"/>
    <lineage>
        <taxon>Eukaryota</taxon>
        <taxon>Viridiplantae</taxon>
        <taxon>Streptophyta</taxon>
        <taxon>Embryophyta</taxon>
        <taxon>Tracheophyta</taxon>
        <taxon>Spermatophyta</taxon>
        <taxon>Magnoliopsida</taxon>
        <taxon>eudicotyledons</taxon>
        <taxon>Gunneridae</taxon>
        <taxon>Pentapetalae</taxon>
        <taxon>rosids</taxon>
        <taxon>malvids</taxon>
        <taxon>Brassicales</taxon>
        <taxon>Brassicaceae</taxon>
        <taxon>Brassiceae</taxon>
        <taxon>Brassica</taxon>
    </lineage>
</organism>
<name>A0ABQ7ZSY5_BRANA</name>